<name>A0A8J3GNQ3_9MICO</name>
<evidence type="ECO:0000256" key="3">
    <source>
        <dbReference type="ARBA" id="ARBA00023235"/>
    </source>
</evidence>
<dbReference type="AlphaFoldDB" id="A0A8J3GNQ3"/>
<reference evidence="6" key="1">
    <citation type="journal article" date="2014" name="Int. J. Syst. Evol. Microbiol.">
        <title>Complete genome sequence of Corynebacterium casei LMG S-19264T (=DSM 44701T), isolated from a smear-ripened cheese.</title>
        <authorList>
            <consortium name="US DOE Joint Genome Institute (JGI-PGF)"/>
            <person name="Walter F."/>
            <person name="Albersmeier A."/>
            <person name="Kalinowski J."/>
            <person name="Ruckert C."/>
        </authorList>
    </citation>
    <scope>NUCLEOTIDE SEQUENCE</scope>
    <source>
        <strain evidence="6">CGMCC 1.16548</strain>
    </source>
</reference>
<dbReference type="RefSeq" id="WP_229841845.1">
    <property type="nucleotide sequence ID" value="NZ_BNAI01000001.1"/>
</dbReference>
<protein>
    <submittedName>
        <fullName evidence="6">Alanine racemase</fullName>
    </submittedName>
</protein>
<dbReference type="Gene3D" id="3.20.20.10">
    <property type="entry name" value="Alanine racemase"/>
    <property type="match status" value="1"/>
</dbReference>
<dbReference type="SUPFAM" id="SSF51419">
    <property type="entry name" value="PLP-binding barrel"/>
    <property type="match status" value="1"/>
</dbReference>
<feature type="domain" description="Alanine racemase C-terminal" evidence="5">
    <location>
        <begin position="243"/>
        <end position="351"/>
    </location>
</feature>
<keyword evidence="7" id="KW-1185">Reference proteome</keyword>
<keyword evidence="2 4" id="KW-0663">Pyridoxal phosphate</keyword>
<accession>A0A8J3GNQ3</accession>
<evidence type="ECO:0000256" key="1">
    <source>
        <dbReference type="ARBA" id="ARBA00001933"/>
    </source>
</evidence>
<dbReference type="Gene3D" id="2.40.37.10">
    <property type="entry name" value="Lyase, Ornithine Decarboxylase, Chain A, domain 1"/>
    <property type="match status" value="2"/>
</dbReference>
<evidence type="ECO:0000313" key="7">
    <source>
        <dbReference type="Proteomes" id="UP000617531"/>
    </source>
</evidence>
<dbReference type="InterPro" id="IPR001608">
    <property type="entry name" value="Ala_racemase_N"/>
</dbReference>
<dbReference type="InterPro" id="IPR029066">
    <property type="entry name" value="PLP-binding_barrel"/>
</dbReference>
<dbReference type="GO" id="GO:0005829">
    <property type="term" value="C:cytosol"/>
    <property type="evidence" value="ECO:0007669"/>
    <property type="project" value="TreeGrafter"/>
</dbReference>
<gene>
    <name evidence="6" type="primary">alr</name>
    <name evidence="6" type="ORF">GCM10011600_06410</name>
</gene>
<dbReference type="InterPro" id="IPR020622">
    <property type="entry name" value="Ala_racemase_pyridoxalP-BS"/>
</dbReference>
<keyword evidence="3" id="KW-0413">Isomerase</keyword>
<reference evidence="6" key="2">
    <citation type="submission" date="2020-09" db="EMBL/GenBank/DDBJ databases">
        <authorList>
            <person name="Sun Q."/>
            <person name="Zhou Y."/>
        </authorList>
    </citation>
    <scope>NUCLEOTIDE SEQUENCE</scope>
    <source>
        <strain evidence="6">CGMCC 1.16548</strain>
    </source>
</reference>
<sequence>MSARIEIDLEAFRQNVRALATIAAPARTMLAVKADGYGHGMLPIARAALQSGADSLAVLDAPAALALRDAGIDAQLFAWLHGRDTDFRAAIEADVDLGVSSLVELRRIGEAGAGRPAAVHLKIDTGLHRNGASPEDWPALVGEALAYQERGQVRLAGLWSHLADASPADDAAALAEFQAAVAVAAGIGVPMEGPDRPLLHLAASSAGIRMPEARFDLVRFGIAAYGVSPFDDVDARGLGMRAPMTMRASVIAADGGTVALDLGSADGVPPSVLGPSGSGAEVLLGGRRVSVTAVGIDTIEVAATASVGDEAIVFGPGDQGEPTAEEWAGWAGTIGDEILARASTRIPRIYLNE</sequence>
<dbReference type="Proteomes" id="UP000617531">
    <property type="component" value="Unassembled WGS sequence"/>
</dbReference>
<feature type="modified residue" description="N6-(pyridoxal phosphate)lysine" evidence="4">
    <location>
        <position position="33"/>
    </location>
</feature>
<dbReference type="Pfam" id="PF01168">
    <property type="entry name" value="Ala_racemase_N"/>
    <property type="match status" value="1"/>
</dbReference>
<organism evidence="6 7">
    <name type="scientific">Pseudolysinimonas yzui</name>
    <dbReference type="NCBI Taxonomy" id="2708254"/>
    <lineage>
        <taxon>Bacteria</taxon>
        <taxon>Bacillati</taxon>
        <taxon>Actinomycetota</taxon>
        <taxon>Actinomycetes</taxon>
        <taxon>Micrococcales</taxon>
        <taxon>Microbacteriaceae</taxon>
        <taxon>Pseudolysinimonas</taxon>
    </lineage>
</organism>
<proteinExistence type="predicted"/>
<dbReference type="InterPro" id="IPR000821">
    <property type="entry name" value="Ala_racemase"/>
</dbReference>
<evidence type="ECO:0000256" key="4">
    <source>
        <dbReference type="PIRSR" id="PIRSR600821-50"/>
    </source>
</evidence>
<dbReference type="GO" id="GO:0030170">
    <property type="term" value="F:pyridoxal phosphate binding"/>
    <property type="evidence" value="ECO:0007669"/>
    <property type="project" value="TreeGrafter"/>
</dbReference>
<dbReference type="InterPro" id="IPR011079">
    <property type="entry name" value="Ala_racemase_C"/>
</dbReference>
<evidence type="ECO:0000313" key="6">
    <source>
        <dbReference type="EMBL" id="GHF08313.1"/>
    </source>
</evidence>
<dbReference type="GO" id="GO:0009252">
    <property type="term" value="P:peptidoglycan biosynthetic process"/>
    <property type="evidence" value="ECO:0007669"/>
    <property type="project" value="TreeGrafter"/>
</dbReference>
<dbReference type="PROSITE" id="PS00395">
    <property type="entry name" value="ALANINE_RACEMASE"/>
    <property type="match status" value="1"/>
</dbReference>
<comment type="cofactor">
    <cofactor evidence="1 4">
        <name>pyridoxal 5'-phosphate</name>
        <dbReference type="ChEBI" id="CHEBI:597326"/>
    </cofactor>
</comment>
<evidence type="ECO:0000256" key="2">
    <source>
        <dbReference type="ARBA" id="ARBA00022898"/>
    </source>
</evidence>
<evidence type="ECO:0000259" key="5">
    <source>
        <dbReference type="SMART" id="SM01005"/>
    </source>
</evidence>
<dbReference type="SMART" id="SM01005">
    <property type="entry name" value="Ala_racemase_C"/>
    <property type="match status" value="1"/>
</dbReference>
<dbReference type="SUPFAM" id="SSF50621">
    <property type="entry name" value="Alanine racemase C-terminal domain-like"/>
    <property type="match status" value="1"/>
</dbReference>
<dbReference type="InterPro" id="IPR009006">
    <property type="entry name" value="Ala_racemase/Decarboxylase_C"/>
</dbReference>
<dbReference type="PANTHER" id="PTHR30511:SF0">
    <property type="entry name" value="ALANINE RACEMASE, CATABOLIC-RELATED"/>
    <property type="match status" value="1"/>
</dbReference>
<dbReference type="EMBL" id="BNAI01000001">
    <property type="protein sequence ID" value="GHF08313.1"/>
    <property type="molecule type" value="Genomic_DNA"/>
</dbReference>
<dbReference type="CDD" id="cd00430">
    <property type="entry name" value="PLPDE_III_AR"/>
    <property type="match status" value="1"/>
</dbReference>
<dbReference type="Pfam" id="PF00842">
    <property type="entry name" value="Ala_racemase_C"/>
    <property type="match status" value="1"/>
</dbReference>
<dbReference type="GO" id="GO:0030632">
    <property type="term" value="P:D-alanine biosynthetic process"/>
    <property type="evidence" value="ECO:0007669"/>
    <property type="project" value="TreeGrafter"/>
</dbReference>
<dbReference type="PRINTS" id="PR00992">
    <property type="entry name" value="ALARACEMASE"/>
</dbReference>
<comment type="caution">
    <text evidence="6">The sequence shown here is derived from an EMBL/GenBank/DDBJ whole genome shotgun (WGS) entry which is preliminary data.</text>
</comment>
<dbReference type="GO" id="GO:0008784">
    <property type="term" value="F:alanine racemase activity"/>
    <property type="evidence" value="ECO:0007669"/>
    <property type="project" value="InterPro"/>
</dbReference>
<dbReference type="PANTHER" id="PTHR30511">
    <property type="entry name" value="ALANINE RACEMASE"/>
    <property type="match status" value="1"/>
</dbReference>